<dbReference type="EMBL" id="JAIMBW010000001">
    <property type="protein sequence ID" value="MBY4893445.1"/>
    <property type="molecule type" value="Genomic_DNA"/>
</dbReference>
<gene>
    <name evidence="2" type="ORF">KUL25_11785</name>
</gene>
<dbReference type="Gene3D" id="3.40.50.12230">
    <property type="match status" value="1"/>
</dbReference>
<dbReference type="Pfam" id="PF00551">
    <property type="entry name" value="Formyl_trans_N"/>
    <property type="match status" value="1"/>
</dbReference>
<dbReference type="AlphaFoldDB" id="A0A975YEA8"/>
<sequence>MTASWPKRRRVSVISDPPGGWFTPHADDLAARLNAAGHDAQTFDKQADVREGDIAFYLSCTGLTPPDLLTRNAWNLVVHASDLPRGRGFSPLVWQVLEGRNDIPLTMITMAEAADAGDIVMQRHLTFQGHELNDEMRTRMGDAIVDMCVDLVTAPTPPTSRAQEGEPSWYDRRRADDSRLDVNKTLAEQFDLLRVVDNDRYPAFFDHRGHRYTLKIERQEEASE</sequence>
<proteinExistence type="predicted"/>
<name>A0A975YEA8_9RHOB</name>
<dbReference type="InterPro" id="IPR002376">
    <property type="entry name" value="Formyl_transf_N"/>
</dbReference>
<evidence type="ECO:0000259" key="1">
    <source>
        <dbReference type="Pfam" id="PF00551"/>
    </source>
</evidence>
<evidence type="ECO:0000313" key="3">
    <source>
        <dbReference type="Proteomes" id="UP000693972"/>
    </source>
</evidence>
<organism evidence="2">
    <name type="scientific">Gymnodinialimonas phycosphaerae</name>
    <dbReference type="NCBI Taxonomy" id="2841589"/>
    <lineage>
        <taxon>Bacteria</taxon>
        <taxon>Pseudomonadati</taxon>
        <taxon>Pseudomonadota</taxon>
        <taxon>Alphaproteobacteria</taxon>
        <taxon>Rhodobacterales</taxon>
        <taxon>Paracoccaceae</taxon>
        <taxon>Gymnodinialimonas</taxon>
    </lineage>
</organism>
<reference evidence="2 3" key="1">
    <citation type="submission" date="2021-07" db="EMBL/GenBank/DDBJ databases">
        <title>Karlodiniumbacter phycospheric gen. nov., sp. nov., a phycosphere bacterium isolated from karlodinium veneficum.</title>
        <authorList>
            <person name="Peng Y."/>
            <person name="Jiang L."/>
            <person name="Lee J."/>
        </authorList>
    </citation>
    <scope>NUCLEOTIDE SEQUENCE</scope>
    <source>
        <strain evidence="2 3">N5</strain>
    </source>
</reference>
<protein>
    <recommendedName>
        <fullName evidence="1">Formyl transferase N-terminal domain-containing protein</fullName>
    </recommendedName>
</protein>
<dbReference type="RefSeq" id="WP_257893124.1">
    <property type="nucleotide sequence ID" value="NZ_JAIMBW010000001.1"/>
</dbReference>
<evidence type="ECO:0000313" key="2">
    <source>
        <dbReference type="EMBL" id="QXL86168.1"/>
    </source>
</evidence>
<dbReference type="Proteomes" id="UP000693972">
    <property type="component" value="Unassembled WGS sequence"/>
</dbReference>
<keyword evidence="3" id="KW-1185">Reference proteome</keyword>
<accession>A0A975YEA8</accession>
<dbReference type="InterPro" id="IPR036477">
    <property type="entry name" value="Formyl_transf_N_sf"/>
</dbReference>
<dbReference type="EMBL" id="CP078073">
    <property type="protein sequence ID" value="QXL86168.1"/>
    <property type="molecule type" value="Genomic_DNA"/>
</dbReference>
<feature type="domain" description="Formyl transferase N-terminal" evidence="1">
    <location>
        <begin position="33"/>
        <end position="143"/>
    </location>
</feature>
<dbReference type="SUPFAM" id="SSF53328">
    <property type="entry name" value="Formyltransferase"/>
    <property type="match status" value="1"/>
</dbReference>